<gene>
    <name evidence="1" type="ORF">AWRI4233_LOCUS3521</name>
</gene>
<dbReference type="Proteomes" id="UP000714618">
    <property type="component" value="Unassembled WGS sequence"/>
</dbReference>
<sequence>MSLRSHYPEEDINDQLRPILRRGFEQLVHLEEFCSVKDELYLAYWDSTSSPEANGTEVNNFMFERWTKLRRLALYNQMLDSDFEAALTRIPNLGKIVLPRPDFEEDETSWSSDMAIAVGDRIQFTVVNTTDRAPEAGIRSLRFTIESLGVQSDAWKYNLFMGNDMDEISAVQDWSLQCALDGSLWSLPDGLDSHL</sequence>
<organism evidence="1 2">
    <name type="scientific">Aureobasidium mustum</name>
    <dbReference type="NCBI Taxonomy" id="2773714"/>
    <lineage>
        <taxon>Eukaryota</taxon>
        <taxon>Fungi</taxon>
        <taxon>Dikarya</taxon>
        <taxon>Ascomycota</taxon>
        <taxon>Pezizomycotina</taxon>
        <taxon>Dothideomycetes</taxon>
        <taxon>Dothideomycetidae</taxon>
        <taxon>Dothideales</taxon>
        <taxon>Saccotheciaceae</taxon>
        <taxon>Aureobasidium</taxon>
    </lineage>
</organism>
<name>A0A9N8JNX9_9PEZI</name>
<reference evidence="1" key="1">
    <citation type="submission" date="2020-06" db="EMBL/GenBank/DDBJ databases">
        <authorList>
            <person name="Onetto C."/>
        </authorList>
    </citation>
    <scope>NUCLEOTIDE SEQUENCE</scope>
</reference>
<dbReference type="OrthoDB" id="6365676at2759"/>
<evidence type="ECO:0000313" key="1">
    <source>
        <dbReference type="EMBL" id="CAD0091857.1"/>
    </source>
</evidence>
<proteinExistence type="predicted"/>
<accession>A0A9N8JNX9</accession>
<keyword evidence="2" id="KW-1185">Reference proteome</keyword>
<comment type="caution">
    <text evidence="1">The sequence shown here is derived from an EMBL/GenBank/DDBJ whole genome shotgun (WGS) entry which is preliminary data.</text>
</comment>
<protein>
    <submittedName>
        <fullName evidence="1">Uncharacterized protein</fullName>
    </submittedName>
</protein>
<dbReference type="EMBL" id="CAIJEO010000004">
    <property type="protein sequence ID" value="CAD0091857.1"/>
    <property type="molecule type" value="Genomic_DNA"/>
</dbReference>
<dbReference type="AlphaFoldDB" id="A0A9N8JNX9"/>
<evidence type="ECO:0000313" key="2">
    <source>
        <dbReference type="Proteomes" id="UP000714618"/>
    </source>
</evidence>